<reference evidence="2 3" key="2">
    <citation type="submission" date="2021-10" db="EMBL/GenBank/DDBJ databases">
        <authorList>
            <person name="Piombo E."/>
        </authorList>
    </citation>
    <scope>NUCLEOTIDE SEQUENCE [LARGE SCALE GENOMIC DNA]</scope>
</reference>
<dbReference type="EMBL" id="CABFOC020000063">
    <property type="protein sequence ID" value="CAH0056405.1"/>
    <property type="molecule type" value="Genomic_DNA"/>
</dbReference>
<evidence type="ECO:0000313" key="3">
    <source>
        <dbReference type="Proteomes" id="UP000775872"/>
    </source>
</evidence>
<gene>
    <name evidence="2" type="ORF">CSOL1703_00006345</name>
</gene>
<name>A0A9N9ZJL6_9HYPO</name>
<evidence type="ECO:0000313" key="2">
    <source>
        <dbReference type="EMBL" id="CAH0056405.1"/>
    </source>
</evidence>
<proteinExistence type="predicted"/>
<accession>A0A9N9ZJL6</accession>
<evidence type="ECO:0000256" key="1">
    <source>
        <dbReference type="SAM" id="MobiDB-lite"/>
    </source>
</evidence>
<sequence length="168" mass="17174">MSSTTAVSTSSAAAPSTSAVCANIWQTPNEDKNCAMPRTDKNVDYMKKCCKSAQIVSYYNDCGVYCLAVDQTIEDLIDCLKGEGAGDTDVFCRGVGNDTASATDVGSLDPTITASIIAGATSSSSSGKDDNNSDNKEDDKGAAVKGTVSMLGLAIGTLLISAFTIGGI</sequence>
<feature type="compositionally biased region" description="Basic and acidic residues" evidence="1">
    <location>
        <begin position="127"/>
        <end position="140"/>
    </location>
</feature>
<protein>
    <submittedName>
        <fullName evidence="2">Uncharacterized protein</fullName>
    </submittedName>
</protein>
<dbReference type="AlphaFoldDB" id="A0A9N9ZJL6"/>
<comment type="caution">
    <text evidence="2">The sequence shown here is derived from an EMBL/GenBank/DDBJ whole genome shotgun (WGS) entry which is preliminary data.</text>
</comment>
<organism evidence="2 3">
    <name type="scientific">Clonostachys solani</name>
    <dbReference type="NCBI Taxonomy" id="160281"/>
    <lineage>
        <taxon>Eukaryota</taxon>
        <taxon>Fungi</taxon>
        <taxon>Dikarya</taxon>
        <taxon>Ascomycota</taxon>
        <taxon>Pezizomycotina</taxon>
        <taxon>Sordariomycetes</taxon>
        <taxon>Hypocreomycetidae</taxon>
        <taxon>Hypocreales</taxon>
        <taxon>Bionectriaceae</taxon>
        <taxon>Clonostachys</taxon>
    </lineage>
</organism>
<dbReference type="OrthoDB" id="3520229at2759"/>
<reference evidence="3" key="1">
    <citation type="submission" date="2019-06" db="EMBL/GenBank/DDBJ databases">
        <authorList>
            <person name="Broberg M."/>
        </authorList>
    </citation>
    <scope>NUCLEOTIDE SEQUENCE [LARGE SCALE GENOMIC DNA]</scope>
</reference>
<feature type="region of interest" description="Disordered" evidence="1">
    <location>
        <begin position="121"/>
        <end position="140"/>
    </location>
</feature>
<keyword evidence="3" id="KW-1185">Reference proteome</keyword>
<dbReference type="Proteomes" id="UP000775872">
    <property type="component" value="Unassembled WGS sequence"/>
</dbReference>